<dbReference type="Pfam" id="PF00589">
    <property type="entry name" value="Phage_integrase"/>
    <property type="match status" value="1"/>
</dbReference>
<dbReference type="SUPFAM" id="SSF56349">
    <property type="entry name" value="DNA breaking-rejoining enzymes"/>
    <property type="match status" value="1"/>
</dbReference>
<protein>
    <recommendedName>
        <fullName evidence="3">Tyr recombinase domain-containing protein</fullName>
    </recommendedName>
</protein>
<dbReference type="GO" id="GO:0003677">
    <property type="term" value="F:DNA binding"/>
    <property type="evidence" value="ECO:0007669"/>
    <property type="project" value="UniProtKB-KW"/>
</dbReference>
<dbReference type="eggNOG" id="COG0582">
    <property type="taxonomic scope" value="Bacteria"/>
</dbReference>
<evidence type="ECO:0000313" key="4">
    <source>
        <dbReference type="EMBL" id="EQB09739.1"/>
    </source>
</evidence>
<dbReference type="InterPro" id="IPR011010">
    <property type="entry name" value="DNA_brk_join_enz"/>
</dbReference>
<comment type="caution">
    <text evidence="4">The sequence shown here is derived from an EMBL/GenBank/DDBJ whole genome shotgun (WGS) entry which is preliminary data.</text>
</comment>
<keyword evidence="5" id="KW-1185">Reference proteome</keyword>
<evidence type="ECO:0000313" key="5">
    <source>
        <dbReference type="Proteomes" id="UP000015527"/>
    </source>
</evidence>
<evidence type="ECO:0000256" key="2">
    <source>
        <dbReference type="ARBA" id="ARBA00023172"/>
    </source>
</evidence>
<organism evidence="4 5">
    <name type="scientific">Novosphingobium lindaniclasticum LE124</name>
    <dbReference type="NCBI Taxonomy" id="1096930"/>
    <lineage>
        <taxon>Bacteria</taxon>
        <taxon>Pseudomonadati</taxon>
        <taxon>Pseudomonadota</taxon>
        <taxon>Alphaproteobacteria</taxon>
        <taxon>Sphingomonadales</taxon>
        <taxon>Sphingomonadaceae</taxon>
        <taxon>Novosphingobium</taxon>
    </lineage>
</organism>
<dbReference type="GO" id="GO:0006310">
    <property type="term" value="P:DNA recombination"/>
    <property type="evidence" value="ECO:0007669"/>
    <property type="project" value="UniProtKB-KW"/>
</dbReference>
<dbReference type="Gene3D" id="1.10.443.10">
    <property type="entry name" value="Intergrase catalytic core"/>
    <property type="match status" value="1"/>
</dbReference>
<dbReference type="InterPro" id="IPR013762">
    <property type="entry name" value="Integrase-like_cat_sf"/>
</dbReference>
<name>T0IJA4_9SPHN</name>
<dbReference type="AlphaFoldDB" id="T0IJA4"/>
<dbReference type="PROSITE" id="PS51898">
    <property type="entry name" value="TYR_RECOMBINASE"/>
    <property type="match status" value="1"/>
</dbReference>
<dbReference type="EMBL" id="ATHL01000127">
    <property type="protein sequence ID" value="EQB09739.1"/>
    <property type="molecule type" value="Genomic_DNA"/>
</dbReference>
<dbReference type="Gene3D" id="1.10.150.130">
    <property type="match status" value="1"/>
</dbReference>
<reference evidence="4 5" key="1">
    <citation type="journal article" date="2013" name="Genome Announc.">
        <title>Genome Sequence of Novosphingobium lindaniclasticum LE124T, Isolated from a Hexachlorocyclohexane Dumpsite.</title>
        <authorList>
            <person name="Saxena A."/>
            <person name="Nayyar N."/>
            <person name="Sangwan N."/>
            <person name="Kumari R."/>
            <person name="Khurana J.P."/>
            <person name="Lal R."/>
        </authorList>
    </citation>
    <scope>NUCLEOTIDE SEQUENCE [LARGE SCALE GENOMIC DNA]</scope>
    <source>
        <strain evidence="4 5">LE124</strain>
    </source>
</reference>
<gene>
    <name evidence="4" type="ORF">L284_19260</name>
</gene>
<dbReference type="GO" id="GO:0015074">
    <property type="term" value="P:DNA integration"/>
    <property type="evidence" value="ECO:0007669"/>
    <property type="project" value="InterPro"/>
</dbReference>
<dbReference type="InterPro" id="IPR010998">
    <property type="entry name" value="Integrase_recombinase_N"/>
</dbReference>
<proteinExistence type="predicted"/>
<dbReference type="InterPro" id="IPR002104">
    <property type="entry name" value="Integrase_catalytic"/>
</dbReference>
<dbReference type="RefSeq" id="WP_021235601.1">
    <property type="nucleotide sequence ID" value="NZ_ATHL01000127.1"/>
</dbReference>
<feature type="domain" description="Tyr recombinase" evidence="3">
    <location>
        <begin position="157"/>
        <end position="336"/>
    </location>
</feature>
<evidence type="ECO:0000259" key="3">
    <source>
        <dbReference type="PROSITE" id="PS51898"/>
    </source>
</evidence>
<dbReference type="Proteomes" id="UP000015527">
    <property type="component" value="Unassembled WGS sequence"/>
</dbReference>
<keyword evidence="1" id="KW-0238">DNA-binding</keyword>
<dbReference type="PATRIC" id="fig|1096930.3.peg.3795"/>
<evidence type="ECO:0000256" key="1">
    <source>
        <dbReference type="ARBA" id="ARBA00023125"/>
    </source>
</evidence>
<accession>T0IJA4</accession>
<sequence>MSGLHVVSKTRKAGQRWYVYAWRGGPCIYQQDGARPVITPDILGAQQRALQDSFGGQSEDDIDAIIAGYEASPDFTTKKDSTKRDYRRWLTRISERFGNTPLSAFEDRRMRGDIIEWRDLWQDQPRTADKASVMMATLLGWAVENGKIEINVAAGIKQLHHVNKADQVWEDRHWQAVRAEKDFPAHIMDALELAQLTGLRLGDLIRLDWKCVGEKAIIVEKTGKRGGRAVIPIYDDLRKWLDGRKDERSGTVLKNSRKTAWTESGLETVWQRRKPEGFDRVIHDLRGTFVTKLAIKGLTDEEIAKIIGWTAKRIAEIRARYVDEARVIISLAERLSA</sequence>
<keyword evidence="2" id="KW-0233">DNA recombination</keyword>